<dbReference type="GO" id="GO:0000045">
    <property type="term" value="P:autophagosome assembly"/>
    <property type="evidence" value="ECO:0007669"/>
    <property type="project" value="TreeGrafter"/>
</dbReference>
<comment type="caution">
    <text evidence="3">The sequence shown here is derived from an EMBL/GenBank/DDBJ whole genome shotgun (WGS) entry which is preliminary data.</text>
</comment>
<organism evidence="3 4">
    <name type="scientific">Paramuricea clavata</name>
    <name type="common">Red gorgonian</name>
    <name type="synonym">Violescent sea-whip</name>
    <dbReference type="NCBI Taxonomy" id="317549"/>
    <lineage>
        <taxon>Eukaryota</taxon>
        <taxon>Metazoa</taxon>
        <taxon>Cnidaria</taxon>
        <taxon>Anthozoa</taxon>
        <taxon>Octocorallia</taxon>
        <taxon>Malacalcyonacea</taxon>
        <taxon>Plexauridae</taxon>
        <taxon>Paramuricea</taxon>
    </lineage>
</organism>
<dbReference type="InterPro" id="IPR018791">
    <property type="entry name" value="UV_resistance/autophagy_Atg14"/>
</dbReference>
<evidence type="ECO:0000256" key="1">
    <source>
        <dbReference type="SAM" id="Coils"/>
    </source>
</evidence>
<dbReference type="Pfam" id="PF10186">
    <property type="entry name" value="ATG14"/>
    <property type="match status" value="1"/>
</dbReference>
<dbReference type="GO" id="GO:0097629">
    <property type="term" value="C:extrinsic component of omegasome membrane"/>
    <property type="evidence" value="ECO:0007669"/>
    <property type="project" value="TreeGrafter"/>
</dbReference>
<keyword evidence="1" id="KW-0175">Coiled coil</keyword>
<dbReference type="GO" id="GO:0016240">
    <property type="term" value="P:autophagosome membrane docking"/>
    <property type="evidence" value="ECO:0007669"/>
    <property type="project" value="TreeGrafter"/>
</dbReference>
<evidence type="ECO:0000313" key="4">
    <source>
        <dbReference type="Proteomes" id="UP001152795"/>
    </source>
</evidence>
<dbReference type="GO" id="GO:0035032">
    <property type="term" value="C:phosphatidylinositol 3-kinase complex, class III"/>
    <property type="evidence" value="ECO:0007669"/>
    <property type="project" value="TreeGrafter"/>
</dbReference>
<dbReference type="AlphaFoldDB" id="A0A6S7G494"/>
<dbReference type="GO" id="GO:0000423">
    <property type="term" value="P:mitophagy"/>
    <property type="evidence" value="ECO:0007669"/>
    <property type="project" value="TreeGrafter"/>
</dbReference>
<protein>
    <submittedName>
        <fullName evidence="3">Beclin 1-associated autophagy-related key regulator</fullName>
    </submittedName>
</protein>
<dbReference type="Proteomes" id="UP001152795">
    <property type="component" value="Unassembled WGS sequence"/>
</dbReference>
<dbReference type="EMBL" id="CACRXK020000645">
    <property type="protein sequence ID" value="CAB3983709.1"/>
    <property type="molecule type" value="Genomic_DNA"/>
</dbReference>
<name>A0A6S7G494_PARCT</name>
<dbReference type="GO" id="GO:0009267">
    <property type="term" value="P:cellular response to starvation"/>
    <property type="evidence" value="ECO:0007669"/>
    <property type="project" value="TreeGrafter"/>
</dbReference>
<dbReference type="GO" id="GO:0005776">
    <property type="term" value="C:autophagosome"/>
    <property type="evidence" value="ECO:0007669"/>
    <property type="project" value="TreeGrafter"/>
</dbReference>
<dbReference type="GO" id="GO:0035014">
    <property type="term" value="F:phosphatidylinositol 3-kinase regulator activity"/>
    <property type="evidence" value="ECO:0007669"/>
    <property type="project" value="TreeGrafter"/>
</dbReference>
<feature type="compositionally biased region" description="Acidic residues" evidence="2">
    <location>
        <begin position="389"/>
        <end position="400"/>
    </location>
</feature>
<dbReference type="GO" id="GO:0043495">
    <property type="term" value="F:protein-membrane adaptor activity"/>
    <property type="evidence" value="ECO:0007669"/>
    <property type="project" value="TreeGrafter"/>
</dbReference>
<keyword evidence="4" id="KW-1185">Reference proteome</keyword>
<dbReference type="PANTHER" id="PTHR13664">
    <property type="entry name" value="BECLIN 1-ASSOCIATED AUTOPHAGY-RELATED KEY REGULATOR"/>
    <property type="match status" value="1"/>
</dbReference>
<evidence type="ECO:0000313" key="3">
    <source>
        <dbReference type="EMBL" id="CAB3983709.1"/>
    </source>
</evidence>
<reference evidence="3" key="1">
    <citation type="submission" date="2020-04" db="EMBL/GenBank/DDBJ databases">
        <authorList>
            <person name="Alioto T."/>
            <person name="Alioto T."/>
            <person name="Gomez Garrido J."/>
        </authorList>
    </citation>
    <scope>NUCLEOTIDE SEQUENCE</scope>
    <source>
        <strain evidence="3">A484AB</strain>
    </source>
</reference>
<dbReference type="PANTHER" id="PTHR13664:SF0">
    <property type="entry name" value="BECLIN 1-ASSOCIATED AUTOPHAGY-RELATED KEY REGULATOR"/>
    <property type="match status" value="1"/>
</dbReference>
<dbReference type="GO" id="GO:0097632">
    <property type="term" value="C:extrinsic component of phagophore assembly site membrane"/>
    <property type="evidence" value="ECO:0007669"/>
    <property type="project" value="TreeGrafter"/>
</dbReference>
<sequence length="464" mass="52549">MEEETENDPVVFQDSFCPLCSSKRNVFTCTKCITLGLFYNSRKPSTESYEEKRQRLESIKRLKTKYSERVLQSINTTQSSNELKCNILVCQNKVAALREALFLLKEQQTEERACLSKTTEENKKRRSRLEKLKQQIKTQEKELNSKNAKIVQKQLDVTAEQDNITRLRRIRVDQAQKYLFPICKQKVFPEFGTPPDDTPVHFDVSDVVVEGGESCEKALTEATRTSYVEGRWVSDDELANTQYKILEAFLPADGDYSTYSVWLKSNKNSSNESVPTSSLRSSAFSLTAGLTYTCQLLDLMAFFLDVTLPKDVNCSDFCLRDLSASEFRSAVLRLNTNVMYLCLSQNVNIQMLHPKRTLQNIHACLQSDNIELGRFGAHTIFDSQDFLPSDDDVSSSDEDQVDGKVSPNVELSTSDTEWETVTMDTSAPDSDDLRSGSASSEQDPRPSTTTSLVSSVTALWRWKS</sequence>
<evidence type="ECO:0000256" key="2">
    <source>
        <dbReference type="SAM" id="MobiDB-lite"/>
    </source>
</evidence>
<gene>
    <name evidence="3" type="ORF">PACLA_8A070431</name>
</gene>
<feature type="coiled-coil region" evidence="1">
    <location>
        <begin position="115"/>
        <end position="156"/>
    </location>
</feature>
<proteinExistence type="predicted"/>
<accession>A0A6S7G494</accession>
<dbReference type="OrthoDB" id="16772at2759"/>
<feature type="region of interest" description="Disordered" evidence="2">
    <location>
        <begin position="389"/>
        <end position="452"/>
    </location>
</feature>